<gene>
    <name evidence="9" type="ORF">DZC52_05180</name>
</gene>
<comment type="subcellular location">
    <subcellularLocation>
        <location evidence="1">Cell envelope</location>
    </subcellularLocation>
    <subcellularLocation>
        <location evidence="2">Cell outer membrane</location>
    </subcellularLocation>
    <subcellularLocation>
        <location evidence="3">Secreted</location>
    </subcellularLocation>
</comment>
<dbReference type="InterPro" id="IPR012334">
    <property type="entry name" value="Pectin_lyas_fold"/>
</dbReference>
<dbReference type="Proteomes" id="UP000260351">
    <property type="component" value="Unassembled WGS sequence"/>
</dbReference>
<name>A0A3E1KAB7_9GAMM</name>
<keyword evidence="4" id="KW-0964">Secreted</keyword>
<feature type="signal peptide" evidence="8">
    <location>
        <begin position="1"/>
        <end position="26"/>
    </location>
</feature>
<accession>A0A3E1KAB7</accession>
<dbReference type="InterPro" id="IPR006626">
    <property type="entry name" value="PbH1"/>
</dbReference>
<dbReference type="GO" id="GO:0005576">
    <property type="term" value="C:extracellular region"/>
    <property type="evidence" value="ECO:0007669"/>
    <property type="project" value="UniProtKB-SubCell"/>
</dbReference>
<dbReference type="Pfam" id="PF02415">
    <property type="entry name" value="Chlam_PMP"/>
    <property type="match status" value="1"/>
</dbReference>
<reference evidence="9 10" key="1">
    <citation type="submission" date="2018-08" db="EMBL/GenBank/DDBJ databases">
        <title>Wenzhouxiangella salilacus sp. nov., a novel bacterium isolated from a saline lake in Xinjiang Province, China.</title>
        <authorList>
            <person name="Han S."/>
        </authorList>
    </citation>
    <scope>NUCLEOTIDE SEQUENCE [LARGE SCALE GENOMIC DNA]</scope>
    <source>
        <strain evidence="9 10">XDB06</strain>
    </source>
</reference>
<sequence>MPGSSPRLRRIAASIALTAAIPVAVAETSQPLPDPFGGGSPTEIRYVGPGTGCDHVTIQAAVDAAASGAEIRVVGGSGYGAVDIGDAGSLAIRGGYDDCSATASTGQSILDGGGSATVMDVFTFQDPVTLELENLTLQNGAGVSLAGGLQIEGPAHSVLLRDVRILNNAANESSGDDTTGHGAGIRIKSTAGAQVFLVDTSQVSDNTAAGDGGGIYCDATGGTPALVVFGDGAIQGNLADNGGGVHASNCEFVSRAGGFLQGIYNNEARFTGGGIYATAGSAIGLLGDAPGVYVDGNPEAPANLISNTAGGFGGGAYLDEAGTTMVSVDGVISNNSAGGPGGGVFVDFQAAFEMRRDNGTDCVSFDTALSPPPCSRLENNSATGEGGAVGAAGATVDISQTFISGNSTDADGAVLRLSATDSILEGNVIHDHSDASLFLVENSSDLTLGWSTVAGNTPGAGNPIIRARAGSGDNTQLDLYSSIIRQSGGNILGQETSDGGLIDIQTADCLITHELASIPGDTRSQVADPLFRNPAADDYHIGAGSPAIDYCDDTNSPTRPDMDAQIRGVDEIAGGFRWDVGADELHDALFSDRFES</sequence>
<dbReference type="NCBIfam" id="TIGR01376">
    <property type="entry name" value="POMP_repeat"/>
    <property type="match status" value="1"/>
</dbReference>
<dbReference type="InterPro" id="IPR003368">
    <property type="entry name" value="POMP_repeat"/>
</dbReference>
<evidence type="ECO:0000313" key="10">
    <source>
        <dbReference type="Proteomes" id="UP000260351"/>
    </source>
</evidence>
<dbReference type="GO" id="GO:0009279">
    <property type="term" value="C:cell outer membrane"/>
    <property type="evidence" value="ECO:0007669"/>
    <property type="project" value="UniProtKB-SubCell"/>
</dbReference>
<keyword evidence="10" id="KW-1185">Reference proteome</keyword>
<evidence type="ECO:0008006" key="11">
    <source>
        <dbReference type="Google" id="ProtNLM"/>
    </source>
</evidence>
<evidence type="ECO:0000256" key="7">
    <source>
        <dbReference type="ARBA" id="ARBA00023237"/>
    </source>
</evidence>
<feature type="chain" id="PRO_5017670721" description="Right handed beta helix domain-containing protein" evidence="8">
    <location>
        <begin position="27"/>
        <end position="596"/>
    </location>
</feature>
<evidence type="ECO:0000256" key="3">
    <source>
        <dbReference type="ARBA" id="ARBA00004613"/>
    </source>
</evidence>
<dbReference type="SMART" id="SM00710">
    <property type="entry name" value="PbH1"/>
    <property type="match status" value="6"/>
</dbReference>
<keyword evidence="5 8" id="KW-0732">Signal</keyword>
<comment type="caution">
    <text evidence="9">The sequence shown here is derived from an EMBL/GenBank/DDBJ whole genome shotgun (WGS) entry which is preliminary data.</text>
</comment>
<dbReference type="InterPro" id="IPR011050">
    <property type="entry name" value="Pectin_lyase_fold/virulence"/>
</dbReference>
<evidence type="ECO:0000256" key="1">
    <source>
        <dbReference type="ARBA" id="ARBA00004196"/>
    </source>
</evidence>
<dbReference type="RefSeq" id="WP_116650060.1">
    <property type="nucleotide sequence ID" value="NZ_QUZK01000022.1"/>
</dbReference>
<dbReference type="EMBL" id="QUZK01000022">
    <property type="protein sequence ID" value="RFF31212.1"/>
    <property type="molecule type" value="Genomic_DNA"/>
</dbReference>
<protein>
    <recommendedName>
        <fullName evidence="11">Right handed beta helix domain-containing protein</fullName>
    </recommendedName>
</protein>
<evidence type="ECO:0000256" key="6">
    <source>
        <dbReference type="ARBA" id="ARBA00023136"/>
    </source>
</evidence>
<evidence type="ECO:0000256" key="8">
    <source>
        <dbReference type="SAM" id="SignalP"/>
    </source>
</evidence>
<evidence type="ECO:0000256" key="4">
    <source>
        <dbReference type="ARBA" id="ARBA00022525"/>
    </source>
</evidence>
<proteinExistence type="predicted"/>
<keyword evidence="6" id="KW-0472">Membrane</keyword>
<dbReference type="Gene3D" id="2.160.20.10">
    <property type="entry name" value="Single-stranded right-handed beta-helix, Pectin lyase-like"/>
    <property type="match status" value="1"/>
</dbReference>
<organism evidence="9 10">
    <name type="scientific">Wenzhouxiangella sediminis</name>
    <dbReference type="NCBI Taxonomy" id="1792836"/>
    <lineage>
        <taxon>Bacteria</taxon>
        <taxon>Pseudomonadati</taxon>
        <taxon>Pseudomonadota</taxon>
        <taxon>Gammaproteobacteria</taxon>
        <taxon>Chromatiales</taxon>
        <taxon>Wenzhouxiangellaceae</taxon>
        <taxon>Wenzhouxiangella</taxon>
    </lineage>
</organism>
<evidence type="ECO:0000313" key="9">
    <source>
        <dbReference type="EMBL" id="RFF31212.1"/>
    </source>
</evidence>
<evidence type="ECO:0000256" key="5">
    <source>
        <dbReference type="ARBA" id="ARBA00022729"/>
    </source>
</evidence>
<dbReference type="SUPFAM" id="SSF51126">
    <property type="entry name" value="Pectin lyase-like"/>
    <property type="match status" value="2"/>
</dbReference>
<dbReference type="OrthoDB" id="7066996at2"/>
<keyword evidence="7" id="KW-0998">Cell outer membrane</keyword>
<dbReference type="AlphaFoldDB" id="A0A3E1KAB7"/>
<evidence type="ECO:0000256" key="2">
    <source>
        <dbReference type="ARBA" id="ARBA00004442"/>
    </source>
</evidence>